<keyword evidence="5 6" id="KW-0472">Membrane</keyword>
<dbReference type="PANTHER" id="PTHR16296:SF2">
    <property type="entry name" value="TRANSMEMBRANE PROTEIN 126A"/>
    <property type="match status" value="1"/>
</dbReference>
<dbReference type="AlphaFoldDB" id="A0A6P7J5M0"/>
<evidence type="ECO:0000256" key="5">
    <source>
        <dbReference type="ARBA" id="ARBA00023136"/>
    </source>
</evidence>
<dbReference type="GeneID" id="114442585"/>
<feature type="transmembrane region" description="Helical" evidence="6">
    <location>
        <begin position="72"/>
        <end position="90"/>
    </location>
</feature>
<protein>
    <submittedName>
        <fullName evidence="8">Transmembrane protein 126A</fullName>
    </submittedName>
</protein>
<dbReference type="FunCoup" id="A0A6P7J5M0">
    <property type="interactions" value="1673"/>
</dbReference>
<evidence type="ECO:0000256" key="4">
    <source>
        <dbReference type="ARBA" id="ARBA00023128"/>
    </source>
</evidence>
<accession>A0A6P7J5M0</accession>
<dbReference type="CTD" id="84233"/>
<evidence type="ECO:0000256" key="1">
    <source>
        <dbReference type="ARBA" id="ARBA00004225"/>
    </source>
</evidence>
<dbReference type="Pfam" id="PF07114">
    <property type="entry name" value="TMEM126"/>
    <property type="match status" value="1"/>
</dbReference>
<sequence>MSENIQKTSVSRGALTKAVIAEMLSSNFEKLPDIEQKHFLYGPLYLGGNAGLAGLLSNSLYRRTLNVTQARIVSNLPMFVLPFLTTTALYSAVVSQPLLSGDLNCPTCSLLRGALVGVVGGWLYPILLALPMNIGLATRYSTALLPEKGTMLRYSVDISRPVLRRMRAVLLLQAVFGTYMGSRHFETYAKLNQITFSPGEELKD</sequence>
<feature type="transmembrane region" description="Helical" evidence="6">
    <location>
        <begin position="39"/>
        <end position="60"/>
    </location>
</feature>
<keyword evidence="2 6" id="KW-0812">Transmembrane</keyword>
<dbReference type="RefSeq" id="XP_028272087.1">
    <property type="nucleotide sequence ID" value="XM_028416286.1"/>
</dbReference>
<evidence type="ECO:0000313" key="7">
    <source>
        <dbReference type="Proteomes" id="UP000515145"/>
    </source>
</evidence>
<dbReference type="GO" id="GO:0031966">
    <property type="term" value="C:mitochondrial membrane"/>
    <property type="evidence" value="ECO:0007669"/>
    <property type="project" value="UniProtKB-SubCell"/>
</dbReference>
<reference evidence="8" key="1">
    <citation type="submission" date="2025-08" db="UniProtKB">
        <authorList>
            <consortium name="RefSeq"/>
        </authorList>
    </citation>
    <scope>IDENTIFICATION</scope>
</reference>
<evidence type="ECO:0000256" key="2">
    <source>
        <dbReference type="ARBA" id="ARBA00022692"/>
    </source>
</evidence>
<dbReference type="PANTHER" id="PTHR16296">
    <property type="entry name" value="UNCHARACTERIZED HYPOTHALAMUS PROTEIN HT007"/>
    <property type="match status" value="1"/>
</dbReference>
<organism evidence="7 8">
    <name type="scientific">Parambassis ranga</name>
    <name type="common">Indian glassy fish</name>
    <dbReference type="NCBI Taxonomy" id="210632"/>
    <lineage>
        <taxon>Eukaryota</taxon>
        <taxon>Metazoa</taxon>
        <taxon>Chordata</taxon>
        <taxon>Craniata</taxon>
        <taxon>Vertebrata</taxon>
        <taxon>Euteleostomi</taxon>
        <taxon>Actinopterygii</taxon>
        <taxon>Neopterygii</taxon>
        <taxon>Teleostei</taxon>
        <taxon>Neoteleostei</taxon>
        <taxon>Acanthomorphata</taxon>
        <taxon>Ovalentaria</taxon>
        <taxon>Ambassidae</taxon>
        <taxon>Parambassis</taxon>
    </lineage>
</organism>
<evidence type="ECO:0000313" key="8">
    <source>
        <dbReference type="RefSeq" id="XP_028272087.1"/>
    </source>
</evidence>
<dbReference type="InParanoid" id="A0A6P7J5M0"/>
<keyword evidence="4" id="KW-0496">Mitochondrion</keyword>
<dbReference type="OrthoDB" id="6234762at2759"/>
<keyword evidence="7" id="KW-1185">Reference proteome</keyword>
<dbReference type="InterPro" id="IPR009801">
    <property type="entry name" value="TMEM126"/>
</dbReference>
<comment type="subcellular location">
    <subcellularLocation>
        <location evidence="1">Mitochondrion membrane</location>
        <topology evidence="1">Multi-pass membrane protein</topology>
    </subcellularLocation>
</comment>
<evidence type="ECO:0000256" key="6">
    <source>
        <dbReference type="SAM" id="Phobius"/>
    </source>
</evidence>
<feature type="transmembrane region" description="Helical" evidence="6">
    <location>
        <begin position="110"/>
        <end position="130"/>
    </location>
</feature>
<dbReference type="GO" id="GO:0032981">
    <property type="term" value="P:mitochondrial respiratory chain complex I assembly"/>
    <property type="evidence" value="ECO:0007669"/>
    <property type="project" value="TreeGrafter"/>
</dbReference>
<dbReference type="Proteomes" id="UP000515145">
    <property type="component" value="Chromosome 10"/>
</dbReference>
<keyword evidence="3 6" id="KW-1133">Transmembrane helix</keyword>
<evidence type="ECO:0000256" key="3">
    <source>
        <dbReference type="ARBA" id="ARBA00022989"/>
    </source>
</evidence>
<proteinExistence type="predicted"/>
<gene>
    <name evidence="8" type="primary">tmem126a</name>
</gene>
<name>A0A6P7J5M0_9TELE</name>